<sequence>MSVNDQDTRKKTGIGRRGFFGAVAGAGAAAAMSVGGAVPVAAQQSTDERKRARYQETEHVQAFYRTNRYYTGE</sequence>
<protein>
    <submittedName>
        <fullName evidence="2">Formate dehydrogenase region TAT target</fullName>
    </submittedName>
    <submittedName>
        <fullName evidence="1">Membrane-bound NAD-dependent formate dehydrogenase localization chaperone</fullName>
    </submittedName>
</protein>
<gene>
    <name evidence="2" type="ORF">GA0071312_2912</name>
    <name evidence="1" type="ORF">HLUCCO17_07165</name>
</gene>
<evidence type="ECO:0000313" key="2">
    <source>
        <dbReference type="EMBL" id="SCC81939.1"/>
    </source>
</evidence>
<reference evidence="1 3" key="1">
    <citation type="submission" date="2015-09" db="EMBL/GenBank/DDBJ databases">
        <title>Identification and resolution of microdiversity through metagenomic sequencing of parallel consortia.</title>
        <authorList>
            <person name="Nelson W.C."/>
            <person name="Romine M.F."/>
            <person name="Lindemann S.R."/>
        </authorList>
    </citation>
    <scope>NUCLEOTIDE SEQUENCE [LARGE SCALE GENOMIC DNA]</scope>
    <source>
        <strain evidence="1">HL-109</strain>
    </source>
</reference>
<dbReference type="EMBL" id="FMBM01000002">
    <property type="protein sequence ID" value="SCC81939.1"/>
    <property type="molecule type" value="Genomic_DNA"/>
</dbReference>
<dbReference type="Proteomes" id="UP000050497">
    <property type="component" value="Unassembled WGS sequence"/>
</dbReference>
<evidence type="ECO:0000313" key="4">
    <source>
        <dbReference type="Proteomes" id="UP000182800"/>
    </source>
</evidence>
<keyword evidence="4" id="KW-1185">Reference proteome</keyword>
<dbReference type="OrthoDB" id="7876980at2"/>
<organism evidence="1 3">
    <name type="scientific">Saliniramus fredricksonii</name>
    <dbReference type="NCBI Taxonomy" id="1653334"/>
    <lineage>
        <taxon>Bacteria</taxon>
        <taxon>Pseudomonadati</taxon>
        <taxon>Pseudomonadota</taxon>
        <taxon>Alphaproteobacteria</taxon>
        <taxon>Hyphomicrobiales</taxon>
        <taxon>Salinarimonadaceae</taxon>
        <taxon>Saliniramus</taxon>
    </lineage>
</organism>
<evidence type="ECO:0000313" key="3">
    <source>
        <dbReference type="Proteomes" id="UP000050497"/>
    </source>
</evidence>
<dbReference type="RefSeq" id="WP_074446211.1">
    <property type="nucleotide sequence ID" value="NZ_FMBM01000002.1"/>
</dbReference>
<accession>A0A0P8A8F2</accession>
<reference evidence="2 4" key="2">
    <citation type="submission" date="2016-08" db="EMBL/GenBank/DDBJ databases">
        <authorList>
            <person name="Varghese N."/>
            <person name="Submissions Spin"/>
        </authorList>
    </citation>
    <scope>NUCLEOTIDE SEQUENCE [LARGE SCALE GENOMIC DNA]</scope>
    <source>
        <strain evidence="2 4">HL-109</strain>
    </source>
</reference>
<proteinExistence type="predicted"/>
<comment type="caution">
    <text evidence="1">The sequence shown here is derived from an EMBL/GenBank/DDBJ whole genome shotgun (WGS) entry which is preliminary data.</text>
</comment>
<name>A0A0P8A8F2_9HYPH</name>
<evidence type="ECO:0000313" key="1">
    <source>
        <dbReference type="EMBL" id="KPQ11411.1"/>
    </source>
</evidence>
<dbReference type="InterPro" id="IPR006311">
    <property type="entry name" value="TAT_signal"/>
</dbReference>
<dbReference type="Proteomes" id="UP000182800">
    <property type="component" value="Unassembled WGS sequence"/>
</dbReference>
<dbReference type="PROSITE" id="PS51318">
    <property type="entry name" value="TAT"/>
    <property type="match status" value="1"/>
</dbReference>
<dbReference type="EMBL" id="LJSX01000008">
    <property type="protein sequence ID" value="KPQ11411.1"/>
    <property type="molecule type" value="Genomic_DNA"/>
</dbReference>
<dbReference type="AlphaFoldDB" id="A0A0P8A8F2"/>
<dbReference type="STRING" id="1653334.GA0071312_2912"/>